<evidence type="ECO:0000313" key="4">
    <source>
        <dbReference type="Proteomes" id="UP000809789"/>
    </source>
</evidence>
<dbReference type="AlphaFoldDB" id="A0A8K0L959"/>
<feature type="transmembrane region" description="Helical" evidence="2">
    <location>
        <begin position="12"/>
        <end position="28"/>
    </location>
</feature>
<accession>A0A8K0L959</accession>
<name>A0A8K0L959_9PEZI</name>
<dbReference type="EMBL" id="JAESVG020000002">
    <property type="protein sequence ID" value="KAG8630408.1"/>
    <property type="molecule type" value="Genomic_DNA"/>
</dbReference>
<keyword evidence="2" id="KW-0812">Transmembrane</keyword>
<dbReference type="PANTHER" id="PTHR36205">
    <property type="entry name" value="CHROMOSOME 19, WHOLE GENOME SHOTGUN SEQUENCE"/>
    <property type="match status" value="1"/>
</dbReference>
<keyword evidence="2" id="KW-0472">Membrane</keyword>
<reference evidence="3" key="1">
    <citation type="submission" date="2021-07" db="EMBL/GenBank/DDBJ databases">
        <title>Elsinoe batatas strain:CRI-CJ2 Genome sequencing and assembly.</title>
        <authorList>
            <person name="Huang L."/>
        </authorList>
    </citation>
    <scope>NUCLEOTIDE SEQUENCE</scope>
    <source>
        <strain evidence="3">CRI-CJ2</strain>
    </source>
</reference>
<proteinExistence type="predicted"/>
<feature type="region of interest" description="Disordered" evidence="1">
    <location>
        <begin position="46"/>
        <end position="114"/>
    </location>
</feature>
<evidence type="ECO:0000256" key="2">
    <source>
        <dbReference type="SAM" id="Phobius"/>
    </source>
</evidence>
<evidence type="ECO:0000313" key="3">
    <source>
        <dbReference type="EMBL" id="KAG8630408.1"/>
    </source>
</evidence>
<feature type="compositionally biased region" description="Gly residues" evidence="1">
    <location>
        <begin position="61"/>
        <end position="73"/>
    </location>
</feature>
<sequence>MRTKLLTSTATRALVVFFVIFFLVYNYSGSRDGWDETSAGAVAGGSGVGGKVAAPPVRPGRGSGTGTGTGLGEGGKRIGKPERVGGEKAVVDGEREEREKGAGKGGAKGEGEMPLVDEDHDDADRPVVKPPSGVEGVLKHQPVSYAEYEEMDPKHFPPWSDYKDKDYDPNRWHFFDVDAGLFTSTVKGEGEGVSRTKVRVEVEPDEGKPCVGPRGNVLRESAGDEVFGYEFDPREFPQPFFGSYEAMGLNDSVCYDRISRMQAYGLSDSNDPSKELEKLDVPDAHDWGKVEWGKLQRQCVSENKGRFKVRPNAGIDKKDFLRGDDMKKGVREERGKISRTAVVLRTWEGYHYEWNDIHSIRSLVAELSLAGRGEYEVFILLHVKDTNIDIRGSEDAAHEIIENNIPPEFRDMVVVFNEIDLQQLYPNIGSNDVYQHQFQPLQYFAIHHPEYDYVWNWEMDARYIGHHLPFLRDITSFAKAQPRLYLWERSTRYFLPAVHRTWSAFTSLITRLVPIQLTTWGPVPSTHQPLQPLLAPGPIIEPDYKEWGINEQADFITLLPLFDPQNTLWAPRDRTFNFDQHLTTPRRAFINTLTRLSTRLLHAMHLENKAGRGMVSEMWPSSVALHYGLKVVYAPHPIFSTRKWDAKYADEIFNPGPDVAPGTGPDSPYAVDREHNFGGMSWYYDGGAAGTIYRRWLGWDVRGPEGKETVGDVKAQWEKIKGKEGQEERLCLPPMLLHPVKDVSFEGREAWNGKE</sequence>
<protein>
    <submittedName>
        <fullName evidence="3">Uncharacterized protein</fullName>
    </submittedName>
</protein>
<feature type="compositionally biased region" description="Basic and acidic residues" evidence="1">
    <location>
        <begin position="74"/>
        <end position="111"/>
    </location>
</feature>
<evidence type="ECO:0000256" key="1">
    <source>
        <dbReference type="SAM" id="MobiDB-lite"/>
    </source>
</evidence>
<comment type="caution">
    <text evidence="3">The sequence shown here is derived from an EMBL/GenBank/DDBJ whole genome shotgun (WGS) entry which is preliminary data.</text>
</comment>
<dbReference type="OrthoDB" id="3353407at2759"/>
<keyword evidence="2" id="KW-1133">Transmembrane helix</keyword>
<dbReference type="Proteomes" id="UP000809789">
    <property type="component" value="Unassembled WGS sequence"/>
</dbReference>
<dbReference type="PANTHER" id="PTHR36205:SF2">
    <property type="entry name" value="MAJOR FACILITATOR SUPERFAMILY TRANSPORTER"/>
    <property type="match status" value="1"/>
</dbReference>
<keyword evidence="4" id="KW-1185">Reference proteome</keyword>
<dbReference type="InterPro" id="IPR021822">
    <property type="entry name" value="DUF3405"/>
</dbReference>
<dbReference type="Pfam" id="PF11885">
    <property type="entry name" value="DUF3405"/>
    <property type="match status" value="1"/>
</dbReference>
<gene>
    <name evidence="3" type="ORF">KVT40_002027</name>
</gene>
<organism evidence="3 4">
    <name type="scientific">Elsinoe batatas</name>
    <dbReference type="NCBI Taxonomy" id="2601811"/>
    <lineage>
        <taxon>Eukaryota</taxon>
        <taxon>Fungi</taxon>
        <taxon>Dikarya</taxon>
        <taxon>Ascomycota</taxon>
        <taxon>Pezizomycotina</taxon>
        <taxon>Dothideomycetes</taxon>
        <taxon>Dothideomycetidae</taxon>
        <taxon>Myriangiales</taxon>
        <taxon>Elsinoaceae</taxon>
        <taxon>Elsinoe</taxon>
    </lineage>
</organism>